<dbReference type="PANTHER" id="PTHR30476:SF0">
    <property type="entry name" value="UPF0234 PROTEIN YAJQ"/>
    <property type="match status" value="1"/>
</dbReference>
<dbReference type="HAMAP" id="MF_00632">
    <property type="entry name" value="UPF0234"/>
    <property type="match status" value="1"/>
</dbReference>
<dbReference type="RefSeq" id="WP_200891172.1">
    <property type="nucleotide sequence ID" value="NZ_JXYS01000012.1"/>
</dbReference>
<evidence type="ECO:0000313" key="4">
    <source>
        <dbReference type="EMBL" id="KJF18608.1"/>
    </source>
</evidence>
<gene>
    <name evidence="4" type="ORF">AXFE_05600</name>
</gene>
<dbReference type="SUPFAM" id="SSF89963">
    <property type="entry name" value="YajQ-like"/>
    <property type="match status" value="2"/>
</dbReference>
<dbReference type="PATRIC" id="fig|1280514.3.peg.748"/>
<keyword evidence="1 3" id="KW-0547">Nucleotide-binding</keyword>
<protein>
    <recommendedName>
        <fullName evidence="3">Nucleotide-binding protein AXFE_05600</fullName>
    </recommendedName>
</protein>
<evidence type="ECO:0000256" key="1">
    <source>
        <dbReference type="ARBA" id="ARBA00022741"/>
    </source>
</evidence>
<dbReference type="GO" id="GO:0005829">
    <property type="term" value="C:cytosol"/>
    <property type="evidence" value="ECO:0007669"/>
    <property type="project" value="TreeGrafter"/>
</dbReference>
<sequence>MPTFDVVSEVNLQEVRNAVDQANREASTRFDFKDTNSEIEYTDSELHLSSSSQDRLKALEIVLEEKLVKRGVSLKSLEKGQIVEGSRGSARQTIKLVAGISSEKAKAINKFIKDLNLKGVSGSIQGDSLRISGKKRDDLQEVISKLREGDFQIPLQFNNFRD</sequence>
<dbReference type="PANTHER" id="PTHR30476">
    <property type="entry name" value="UPF0234 PROTEIN YAJQ"/>
    <property type="match status" value="1"/>
</dbReference>
<dbReference type="InterPro" id="IPR007551">
    <property type="entry name" value="YajQ/Smlt4090-like"/>
</dbReference>
<dbReference type="Gene3D" id="3.30.70.990">
    <property type="entry name" value="YajQ-like, domain 2"/>
    <property type="match status" value="1"/>
</dbReference>
<dbReference type="Gene3D" id="3.30.70.860">
    <property type="match status" value="1"/>
</dbReference>
<comment type="caution">
    <text evidence="4">The sequence shown here is derived from an EMBL/GenBank/DDBJ whole genome shotgun (WGS) entry which is preliminary data.</text>
</comment>
<dbReference type="Proteomes" id="UP000032360">
    <property type="component" value="Unassembled WGS sequence"/>
</dbReference>
<dbReference type="Pfam" id="PF04461">
    <property type="entry name" value="YajQ"/>
    <property type="match status" value="1"/>
</dbReference>
<dbReference type="CDD" id="cd11740">
    <property type="entry name" value="YajQ_like"/>
    <property type="match status" value="1"/>
</dbReference>
<dbReference type="InterPro" id="IPR035571">
    <property type="entry name" value="UPF0234-like_C"/>
</dbReference>
<organism evidence="4 5">
    <name type="scientific">Acidithrix ferrooxidans</name>
    <dbReference type="NCBI Taxonomy" id="1280514"/>
    <lineage>
        <taxon>Bacteria</taxon>
        <taxon>Bacillati</taxon>
        <taxon>Actinomycetota</taxon>
        <taxon>Acidimicrobiia</taxon>
        <taxon>Acidimicrobiales</taxon>
        <taxon>Acidimicrobiaceae</taxon>
        <taxon>Acidithrix</taxon>
    </lineage>
</organism>
<name>A0A0D8HL00_9ACTN</name>
<keyword evidence="5" id="KW-1185">Reference proteome</keyword>
<dbReference type="GO" id="GO:0000166">
    <property type="term" value="F:nucleotide binding"/>
    <property type="evidence" value="ECO:0007669"/>
    <property type="project" value="UniProtKB-UniRule"/>
</dbReference>
<dbReference type="EMBL" id="JXYS01000012">
    <property type="protein sequence ID" value="KJF18608.1"/>
    <property type="molecule type" value="Genomic_DNA"/>
</dbReference>
<proteinExistence type="inferred from homology"/>
<dbReference type="InterPro" id="IPR036183">
    <property type="entry name" value="YajQ-like_sf"/>
</dbReference>
<dbReference type="InterPro" id="IPR035570">
    <property type="entry name" value="UPF0234_N"/>
</dbReference>
<dbReference type="STRING" id="1280514.AXFE_05600"/>
<reference evidence="4 5" key="1">
    <citation type="submission" date="2015-01" db="EMBL/GenBank/DDBJ databases">
        <title>Draft genome of the acidophilic iron oxidizer Acidithrix ferrooxidans strain Py-F3.</title>
        <authorList>
            <person name="Poehlein A."/>
            <person name="Eisen S."/>
            <person name="Schloemann M."/>
            <person name="Johnson B.D."/>
            <person name="Daniel R."/>
            <person name="Muehling M."/>
        </authorList>
    </citation>
    <scope>NUCLEOTIDE SEQUENCE [LARGE SCALE GENOMIC DNA]</scope>
    <source>
        <strain evidence="4 5">Py-F3</strain>
    </source>
</reference>
<evidence type="ECO:0000256" key="2">
    <source>
        <dbReference type="ARBA" id="ARBA00093450"/>
    </source>
</evidence>
<accession>A0A0D8HL00</accession>
<comment type="similarity">
    <text evidence="2 3">Belongs to the YajQ family.</text>
</comment>
<dbReference type="AlphaFoldDB" id="A0A0D8HL00"/>
<evidence type="ECO:0000256" key="3">
    <source>
        <dbReference type="HAMAP-Rule" id="MF_00632"/>
    </source>
</evidence>
<evidence type="ECO:0000313" key="5">
    <source>
        <dbReference type="Proteomes" id="UP000032360"/>
    </source>
</evidence>
<comment type="function">
    <text evidence="3">Nucleotide-binding protein.</text>
</comment>
<dbReference type="NCBIfam" id="NF003819">
    <property type="entry name" value="PRK05412.1"/>
    <property type="match status" value="1"/>
</dbReference>